<dbReference type="OrthoDB" id="536211at2759"/>
<comment type="caution">
    <text evidence="10">The sequence shown here is derived from an EMBL/GenBank/DDBJ whole genome shotgun (WGS) entry which is preliminary data.</text>
</comment>
<dbReference type="GO" id="GO:0006508">
    <property type="term" value="P:proteolysis"/>
    <property type="evidence" value="ECO:0007669"/>
    <property type="project" value="UniProtKB-KW"/>
</dbReference>
<evidence type="ECO:0000256" key="6">
    <source>
        <dbReference type="ARBA" id="ARBA00022833"/>
    </source>
</evidence>
<keyword evidence="6" id="KW-0862">Zinc</keyword>
<gene>
    <name evidence="10" type="ORF">CVT24_007038</name>
</gene>
<evidence type="ECO:0000256" key="5">
    <source>
        <dbReference type="ARBA" id="ARBA00022801"/>
    </source>
</evidence>
<keyword evidence="5" id="KW-0378">Hydrolase</keyword>
<dbReference type="InterPro" id="IPR008754">
    <property type="entry name" value="Peptidase_M43"/>
</dbReference>
<dbReference type="Proteomes" id="UP000284842">
    <property type="component" value="Unassembled WGS sequence"/>
</dbReference>
<dbReference type="AlphaFoldDB" id="A0A409WA01"/>
<evidence type="ECO:0000256" key="7">
    <source>
        <dbReference type="ARBA" id="ARBA00023049"/>
    </source>
</evidence>
<evidence type="ECO:0000256" key="8">
    <source>
        <dbReference type="ARBA" id="ARBA00023157"/>
    </source>
</evidence>
<dbReference type="PANTHER" id="PTHR47466:SF1">
    <property type="entry name" value="METALLOPROTEASE MEP1 (AFU_ORTHOLOGUE AFUA_1G07730)-RELATED"/>
    <property type="match status" value="1"/>
</dbReference>
<dbReference type="Pfam" id="PF05572">
    <property type="entry name" value="Peptidase_M43"/>
    <property type="match status" value="1"/>
</dbReference>
<proteinExistence type="inferred from homology"/>
<keyword evidence="8" id="KW-1015">Disulfide bond</keyword>
<keyword evidence="2" id="KW-0645">Protease</keyword>
<evidence type="ECO:0000256" key="2">
    <source>
        <dbReference type="ARBA" id="ARBA00022670"/>
    </source>
</evidence>
<evidence type="ECO:0000256" key="1">
    <source>
        <dbReference type="ARBA" id="ARBA00008721"/>
    </source>
</evidence>
<dbReference type="InterPro" id="IPR024079">
    <property type="entry name" value="MetalloPept_cat_dom_sf"/>
</dbReference>
<dbReference type="EMBL" id="NHTK01005682">
    <property type="protein sequence ID" value="PPQ75325.1"/>
    <property type="molecule type" value="Genomic_DNA"/>
</dbReference>
<keyword evidence="11" id="KW-1185">Reference proteome</keyword>
<reference evidence="10 11" key="1">
    <citation type="journal article" date="2018" name="Evol. Lett.">
        <title>Horizontal gene cluster transfer increased hallucinogenic mushroom diversity.</title>
        <authorList>
            <person name="Reynolds H.T."/>
            <person name="Vijayakumar V."/>
            <person name="Gluck-Thaler E."/>
            <person name="Korotkin H.B."/>
            <person name="Matheny P.B."/>
            <person name="Slot J.C."/>
        </authorList>
    </citation>
    <scope>NUCLEOTIDE SEQUENCE [LARGE SCALE GENOMIC DNA]</scope>
    <source>
        <strain evidence="10 11">2629</strain>
    </source>
</reference>
<dbReference type="GO" id="GO:0046872">
    <property type="term" value="F:metal ion binding"/>
    <property type="evidence" value="ECO:0007669"/>
    <property type="project" value="UniProtKB-KW"/>
</dbReference>
<protein>
    <recommendedName>
        <fullName evidence="9">Peptidase M43 pregnancy-associated plasma-A domain-containing protein</fullName>
    </recommendedName>
</protein>
<organism evidence="10 11">
    <name type="scientific">Panaeolus cyanescens</name>
    <dbReference type="NCBI Taxonomy" id="181874"/>
    <lineage>
        <taxon>Eukaryota</taxon>
        <taxon>Fungi</taxon>
        <taxon>Dikarya</taxon>
        <taxon>Basidiomycota</taxon>
        <taxon>Agaricomycotina</taxon>
        <taxon>Agaricomycetes</taxon>
        <taxon>Agaricomycetidae</taxon>
        <taxon>Agaricales</taxon>
        <taxon>Agaricineae</taxon>
        <taxon>Galeropsidaceae</taxon>
        <taxon>Panaeolus</taxon>
    </lineage>
</organism>
<keyword evidence="7" id="KW-0482">Metalloprotease</keyword>
<evidence type="ECO:0000256" key="4">
    <source>
        <dbReference type="ARBA" id="ARBA00022729"/>
    </source>
</evidence>
<dbReference type="CDD" id="cd04275">
    <property type="entry name" value="ZnMc_pappalysin_like"/>
    <property type="match status" value="1"/>
</dbReference>
<dbReference type="SUPFAM" id="SSF55486">
    <property type="entry name" value="Metalloproteases ('zincins'), catalytic domain"/>
    <property type="match status" value="1"/>
</dbReference>
<evidence type="ECO:0000313" key="10">
    <source>
        <dbReference type="EMBL" id="PPQ75325.1"/>
    </source>
</evidence>
<sequence length="278" mass="30840">MSSPTSLECTDEPHLCRQRGCGVQIDQARILAAEQEFQSLPQPEQEVSENSTATLNIIFHVIYTNETTEGGYLSDKAIYDQVDVLNEDYINTGLSFNLANVTRANNPDWFNNIAPGTKEEQTMKEMYRQGGPADLNVYTVGVREEGAKPLLGYSTFPMEYAARPLNDGVVLLHSTLPGGSSAPFNKGRTLTHEVGHWMGLYHTFQGGCEGPGDEVDDTPAEAEAAYGCPVQRDTCFSPGEDPIFNFMNYVDDECMNMFTIGQIARIRAQMRAYRRLAI</sequence>
<evidence type="ECO:0000259" key="9">
    <source>
        <dbReference type="Pfam" id="PF05572"/>
    </source>
</evidence>
<evidence type="ECO:0000256" key="3">
    <source>
        <dbReference type="ARBA" id="ARBA00022723"/>
    </source>
</evidence>
<dbReference type="PANTHER" id="PTHR47466">
    <property type="match status" value="1"/>
</dbReference>
<keyword evidence="4" id="KW-0732">Signal</keyword>
<dbReference type="InParanoid" id="A0A409WA01"/>
<keyword evidence="3" id="KW-0479">Metal-binding</keyword>
<feature type="domain" description="Peptidase M43 pregnancy-associated plasma-A" evidence="9">
    <location>
        <begin position="180"/>
        <end position="269"/>
    </location>
</feature>
<evidence type="ECO:0000313" key="11">
    <source>
        <dbReference type="Proteomes" id="UP000284842"/>
    </source>
</evidence>
<dbReference type="STRING" id="181874.A0A409WA01"/>
<dbReference type="Gene3D" id="3.40.390.10">
    <property type="entry name" value="Collagenase (Catalytic Domain)"/>
    <property type="match status" value="1"/>
</dbReference>
<accession>A0A409WA01</accession>
<name>A0A409WA01_9AGAR</name>
<dbReference type="GO" id="GO:0008237">
    <property type="term" value="F:metallopeptidase activity"/>
    <property type="evidence" value="ECO:0007669"/>
    <property type="project" value="UniProtKB-KW"/>
</dbReference>
<comment type="similarity">
    <text evidence="1">Belongs to the peptidase M43B family.</text>
</comment>